<organism evidence="1 2">
    <name type="scientific">Pseudomonas jessenii</name>
    <dbReference type="NCBI Taxonomy" id="77298"/>
    <lineage>
        <taxon>Bacteria</taxon>
        <taxon>Pseudomonadati</taxon>
        <taxon>Pseudomonadota</taxon>
        <taxon>Gammaproteobacteria</taxon>
        <taxon>Pseudomonadales</taxon>
        <taxon>Pseudomonadaceae</taxon>
        <taxon>Pseudomonas</taxon>
    </lineage>
</organism>
<dbReference type="EMBL" id="PDLL01000009">
    <property type="protein sequence ID" value="PYY72269.1"/>
    <property type="molecule type" value="Genomic_DNA"/>
</dbReference>
<reference evidence="1 2" key="1">
    <citation type="journal article" date="2018" name="Appl. Microbiol. Biotechnol.">
        <title>Characterization of the caprolactam degradation pathway in Pseudomonas jessenii using mass spectrometry-based proteomics.</title>
        <authorList>
            <person name="Otzen M."/>
            <person name="Palacio C."/>
            <person name="Janssen D.B."/>
        </authorList>
    </citation>
    <scope>NUCLEOTIDE SEQUENCE [LARGE SCALE GENOMIC DNA]</scope>
    <source>
        <strain evidence="1 2">GO3</strain>
    </source>
</reference>
<name>A0A2W0EVA1_PSEJE</name>
<comment type="caution">
    <text evidence="1">The sequence shown here is derived from an EMBL/GenBank/DDBJ whole genome shotgun (WGS) entry which is preliminary data.</text>
</comment>
<evidence type="ECO:0000313" key="1">
    <source>
        <dbReference type="EMBL" id="PYY72269.1"/>
    </source>
</evidence>
<accession>A0A2W0EVA1</accession>
<dbReference type="RefSeq" id="WP_110657118.1">
    <property type="nucleotide sequence ID" value="NZ_PDLL01000009.1"/>
</dbReference>
<dbReference type="OrthoDB" id="6883144at2"/>
<proteinExistence type="predicted"/>
<sequence length="179" mass="20501">MQNMDNQSFTAQLFVDKKPVALAGKVIRKMLESPDFNDGEKAILEKKLDIYGDVLLSYAEDVAPETFLFAYHDDVYTIKIEDRDGNFKNNVSMEGEQRNLSVFEGNDPTYFRIINSQGDSAKLDDLPGEVNNIRLHTGPQRREVLTYGESPNFPIFTDKERRGKLVFFDLKIINRNVSL</sequence>
<evidence type="ECO:0000313" key="2">
    <source>
        <dbReference type="Proteomes" id="UP000247437"/>
    </source>
</evidence>
<protein>
    <submittedName>
        <fullName evidence="1">Uncharacterized protein</fullName>
    </submittedName>
</protein>
<gene>
    <name evidence="1" type="ORF">CRX42_01840</name>
</gene>
<dbReference type="AlphaFoldDB" id="A0A2W0EVA1"/>
<dbReference type="Proteomes" id="UP000247437">
    <property type="component" value="Unassembled WGS sequence"/>
</dbReference>